<evidence type="ECO:0000256" key="2">
    <source>
        <dbReference type="RuleBase" id="RU366034"/>
    </source>
</evidence>
<accession>A0ABD5EEK9</accession>
<dbReference type="EC" id="4.2.3.-" evidence="2"/>
<dbReference type="SFLD" id="SFLDS00005">
    <property type="entry name" value="Isoprenoid_Synthase_Type_I"/>
    <property type="match status" value="1"/>
</dbReference>
<dbReference type="InterPro" id="IPR008949">
    <property type="entry name" value="Isoprenoid_synthase_dom_sf"/>
</dbReference>
<dbReference type="EMBL" id="JAVRER010000063">
    <property type="protein sequence ID" value="MDT0419098.1"/>
    <property type="molecule type" value="Genomic_DNA"/>
</dbReference>
<dbReference type="GO" id="GO:0046872">
    <property type="term" value="F:metal ion binding"/>
    <property type="evidence" value="ECO:0007669"/>
    <property type="project" value="UniProtKB-KW"/>
</dbReference>
<dbReference type="GO" id="GO:0016829">
    <property type="term" value="F:lyase activity"/>
    <property type="evidence" value="ECO:0007669"/>
    <property type="project" value="UniProtKB-KW"/>
</dbReference>
<dbReference type="Pfam" id="PF19086">
    <property type="entry name" value="Terpene_syn_C_2"/>
    <property type="match status" value="1"/>
</dbReference>
<dbReference type="SFLD" id="SFLDG01020">
    <property type="entry name" value="Terpene_Cyclase_Like_2"/>
    <property type="match status" value="1"/>
</dbReference>
<evidence type="ECO:0000256" key="1">
    <source>
        <dbReference type="ARBA" id="ARBA00023239"/>
    </source>
</evidence>
<evidence type="ECO:0000313" key="4">
    <source>
        <dbReference type="EMBL" id="MDT0419098.1"/>
    </source>
</evidence>
<reference evidence="5" key="1">
    <citation type="submission" date="2023-07" db="EMBL/GenBank/DDBJ databases">
        <title>30 novel species of actinomycetes from the DSMZ collection.</title>
        <authorList>
            <person name="Nouioui I."/>
        </authorList>
    </citation>
    <scope>NUCLEOTIDE SEQUENCE [LARGE SCALE GENOMIC DNA]</scope>
    <source>
        <strain evidence="5">DSM 41982</strain>
    </source>
</reference>
<proteinExistence type="inferred from homology"/>
<gene>
    <name evidence="4" type="ORF">RM574_26810</name>
</gene>
<keyword evidence="2" id="KW-0460">Magnesium</keyword>
<name>A0ABD5EEK9_9ACTN</name>
<organism evidence="4 5">
    <name type="scientific">Streptomyces evansiae</name>
    <dbReference type="NCBI Taxonomy" id="3075535"/>
    <lineage>
        <taxon>Bacteria</taxon>
        <taxon>Bacillati</taxon>
        <taxon>Actinomycetota</taxon>
        <taxon>Actinomycetes</taxon>
        <taxon>Kitasatosporales</taxon>
        <taxon>Streptomycetaceae</taxon>
        <taxon>Streptomyces</taxon>
    </lineage>
</organism>
<dbReference type="AlphaFoldDB" id="A0ABD5EEK9"/>
<comment type="caution">
    <text evidence="4">The sequence shown here is derived from an EMBL/GenBank/DDBJ whole genome shotgun (WGS) entry which is preliminary data.</text>
</comment>
<dbReference type="RefSeq" id="WP_093853027.1">
    <property type="nucleotide sequence ID" value="NZ_JAVRER010000063.1"/>
</dbReference>
<dbReference type="Proteomes" id="UP001183607">
    <property type="component" value="Unassembled WGS sequence"/>
</dbReference>
<comment type="cofactor">
    <cofactor evidence="2">
        <name>Mg(2+)</name>
        <dbReference type="ChEBI" id="CHEBI:18420"/>
    </cofactor>
</comment>
<dbReference type="SUPFAM" id="SSF48576">
    <property type="entry name" value="Terpenoid synthases"/>
    <property type="match status" value="1"/>
</dbReference>
<keyword evidence="2" id="KW-0479">Metal-binding</keyword>
<evidence type="ECO:0000313" key="5">
    <source>
        <dbReference type="Proteomes" id="UP001183607"/>
    </source>
</evidence>
<sequence length="353" mass="39674">MKSKLWLQEKRLMAPAAAEALADELRYTDLVAGYYLGATDAMLGAIADFSSWFFAWDDRHDRDVAHARTASWRALCADLHAALRDPGAHLHHEEPLVAAFADCLLRMGQPMPPSWRRRFARHMGPVIDAYDQEFGNRLSRTVPTVAEYLELRRLTFAHDIWLDLLEAVAGAELPATVRESTAYRTAGLACQDFAAWYNDLCSLPKEIAGDELHNLGISLIRHEGMELAEAVSVVHEKVAGRVTAFLEAEKELRALADSLAEGENGNEGDGDGIDRERTRDVLISCTDNMRNWFPSVYWFHHESGRYRVEQWEDPACPPYLQDNAPARTTPAVRPTETPRVGRQRGPHEQEGTV</sequence>
<dbReference type="PANTHER" id="PTHR35201:SF4">
    <property type="entry name" value="BETA-PINACENE SYNTHASE-RELATED"/>
    <property type="match status" value="1"/>
</dbReference>
<dbReference type="Gene3D" id="1.10.600.10">
    <property type="entry name" value="Farnesyl Diphosphate Synthase"/>
    <property type="match status" value="1"/>
</dbReference>
<protein>
    <recommendedName>
        <fullName evidence="2">Terpene synthase</fullName>
        <ecNumber evidence="2">4.2.3.-</ecNumber>
    </recommendedName>
</protein>
<keyword evidence="1 2" id="KW-0456">Lyase</keyword>
<comment type="similarity">
    <text evidence="2">Belongs to the terpene synthase family.</text>
</comment>
<evidence type="ECO:0000256" key="3">
    <source>
        <dbReference type="SAM" id="MobiDB-lite"/>
    </source>
</evidence>
<dbReference type="PANTHER" id="PTHR35201">
    <property type="entry name" value="TERPENE SYNTHASE"/>
    <property type="match status" value="1"/>
</dbReference>
<dbReference type="InterPro" id="IPR034686">
    <property type="entry name" value="Terpene_cyclase-like_2"/>
</dbReference>
<feature type="region of interest" description="Disordered" evidence="3">
    <location>
        <begin position="317"/>
        <end position="353"/>
    </location>
</feature>